<evidence type="ECO:0000256" key="9">
    <source>
        <dbReference type="ARBA" id="ARBA00023180"/>
    </source>
</evidence>
<feature type="compositionally biased region" description="Polar residues" evidence="11">
    <location>
        <begin position="160"/>
        <end position="172"/>
    </location>
</feature>
<proteinExistence type="inferred from homology"/>
<evidence type="ECO:0000256" key="8">
    <source>
        <dbReference type="ARBA" id="ARBA00023136"/>
    </source>
</evidence>
<comment type="similarity">
    <text evidence="3 10">Belongs to the PRM1 family.</text>
</comment>
<dbReference type="AlphaFoldDB" id="A0A2T6ZEK5"/>
<feature type="region of interest" description="Disordered" evidence="11">
    <location>
        <begin position="333"/>
        <end position="392"/>
    </location>
</feature>
<evidence type="ECO:0000256" key="7">
    <source>
        <dbReference type="ARBA" id="ARBA00022989"/>
    </source>
</evidence>
<dbReference type="EMBL" id="NESQ01000334">
    <property type="protein sequence ID" value="PUU73909.1"/>
    <property type="molecule type" value="Genomic_DNA"/>
</dbReference>
<accession>A0A2T6ZEK5</accession>
<protein>
    <recommendedName>
        <fullName evidence="10">Plasma membrane fusion protein PRM1</fullName>
    </recommendedName>
</protein>
<evidence type="ECO:0000256" key="10">
    <source>
        <dbReference type="RuleBase" id="RU366035"/>
    </source>
</evidence>
<evidence type="ECO:0000256" key="6">
    <source>
        <dbReference type="ARBA" id="ARBA00022971"/>
    </source>
</evidence>
<gene>
    <name evidence="12" type="ORF">B9Z19DRAFT_1134178</name>
</gene>
<feature type="region of interest" description="Disordered" evidence="11">
    <location>
        <begin position="214"/>
        <end position="283"/>
    </location>
</feature>
<feature type="compositionally biased region" description="Acidic residues" evidence="11">
    <location>
        <begin position="333"/>
        <end position="342"/>
    </location>
</feature>
<evidence type="ECO:0000313" key="12">
    <source>
        <dbReference type="EMBL" id="PUU73909.1"/>
    </source>
</evidence>
<dbReference type="Proteomes" id="UP000244722">
    <property type="component" value="Unassembled WGS sequence"/>
</dbReference>
<evidence type="ECO:0000313" key="13">
    <source>
        <dbReference type="Proteomes" id="UP000244722"/>
    </source>
</evidence>
<keyword evidence="8" id="KW-0472">Membrane</keyword>
<evidence type="ECO:0000256" key="11">
    <source>
        <dbReference type="SAM" id="MobiDB-lite"/>
    </source>
</evidence>
<dbReference type="GO" id="GO:0005886">
    <property type="term" value="C:plasma membrane"/>
    <property type="evidence" value="ECO:0007669"/>
    <property type="project" value="UniProtKB-SubCell"/>
</dbReference>
<sequence length="392" mass="42666">MDVASFPSPSLDELKKVQIPTRFDDDLKKLKDGIPTFVEVKKAADDAIRIPFRLISSEFDRSMSPIPELENLTFCSSNPKINNFFDDLESTVSKVKKTLIGVIICLAILAVIPITNDKSLENKNTPLWSEQENARLINSKKRRIDRGTTEPQTIRRKFNGYTTPATPITRVSPTPRAPNISPPVKPRFRPSVVHSSPKEGGLFCQFPGLIAGDLKEGPEELTSSPLGSPPSSLSIPETQAPSKTFGVTQNSEPRDGGDSTESEDEPRSSDHYSGALNEPVLPSRDSAFKVPMIKKETDVCGQGHISQEELEAVENIIRPGWISGGFRIASTEDTGETQDTETDLPVLTFPLPTTGEGKPLSIRSDSHLARPTTPVGTARAEPGSSPPFSAPN</sequence>
<evidence type="ECO:0000256" key="3">
    <source>
        <dbReference type="ARBA" id="ARBA00010780"/>
    </source>
</evidence>
<keyword evidence="4 10" id="KW-1003">Cell membrane</keyword>
<name>A0A2T6ZEK5_TUBBO</name>
<evidence type="ECO:0000256" key="2">
    <source>
        <dbReference type="ARBA" id="ARBA00004651"/>
    </source>
</evidence>
<comment type="subcellular location">
    <subcellularLocation>
        <location evidence="2 10">Cell membrane</location>
        <topology evidence="2 10">Multi-pass membrane protein</topology>
    </subcellularLocation>
</comment>
<keyword evidence="7" id="KW-1133">Transmembrane helix</keyword>
<evidence type="ECO:0000256" key="1">
    <source>
        <dbReference type="ARBA" id="ARBA00002512"/>
    </source>
</evidence>
<comment type="caution">
    <text evidence="12">The sequence shown here is derived from an EMBL/GenBank/DDBJ whole genome shotgun (WGS) entry which is preliminary data.</text>
</comment>
<keyword evidence="13" id="KW-1185">Reference proteome</keyword>
<keyword evidence="9" id="KW-0325">Glycoprotein</keyword>
<feature type="compositionally biased region" description="Polar residues" evidence="11">
    <location>
        <begin position="239"/>
        <end position="251"/>
    </location>
</feature>
<evidence type="ECO:0000256" key="5">
    <source>
        <dbReference type="ARBA" id="ARBA00022692"/>
    </source>
</evidence>
<organism evidence="12 13">
    <name type="scientific">Tuber borchii</name>
    <name type="common">White truffle</name>
    <dbReference type="NCBI Taxonomy" id="42251"/>
    <lineage>
        <taxon>Eukaryota</taxon>
        <taxon>Fungi</taxon>
        <taxon>Dikarya</taxon>
        <taxon>Ascomycota</taxon>
        <taxon>Pezizomycotina</taxon>
        <taxon>Pezizomycetes</taxon>
        <taxon>Pezizales</taxon>
        <taxon>Tuberaceae</taxon>
        <taxon>Tuber</taxon>
    </lineage>
</organism>
<keyword evidence="5" id="KW-0812">Transmembrane</keyword>
<dbReference type="PANTHER" id="PTHR31030">
    <property type="entry name" value="PLASMA MEMBRANE FUSION PROTEIN PRM1"/>
    <property type="match status" value="1"/>
</dbReference>
<dbReference type="PANTHER" id="PTHR31030:SF1">
    <property type="entry name" value="PLASMA MEMBRANE FUSION PROTEIN PRM1"/>
    <property type="match status" value="1"/>
</dbReference>
<reference evidence="12 13" key="1">
    <citation type="submission" date="2017-04" db="EMBL/GenBank/DDBJ databases">
        <title>Draft genome sequence of Tuber borchii Vittad., a whitish edible truffle.</title>
        <authorList>
            <consortium name="DOE Joint Genome Institute"/>
            <person name="Murat C."/>
            <person name="Kuo A."/>
            <person name="Barry K.W."/>
            <person name="Clum A."/>
            <person name="Dockter R.B."/>
            <person name="Fauchery L."/>
            <person name="Iotti M."/>
            <person name="Kohler A."/>
            <person name="Labutti K."/>
            <person name="Lindquist E.A."/>
            <person name="Lipzen A."/>
            <person name="Ohm R.A."/>
            <person name="Wang M."/>
            <person name="Grigoriev I.V."/>
            <person name="Zambonelli A."/>
            <person name="Martin F.M."/>
        </authorList>
    </citation>
    <scope>NUCLEOTIDE SEQUENCE [LARGE SCALE GENOMIC DNA]</scope>
    <source>
        <strain evidence="12 13">Tbo3840</strain>
    </source>
</reference>
<feature type="compositionally biased region" description="Low complexity" evidence="11">
    <location>
        <begin position="220"/>
        <end position="237"/>
    </location>
</feature>
<evidence type="ECO:0000256" key="4">
    <source>
        <dbReference type="ARBA" id="ARBA00022475"/>
    </source>
</evidence>
<dbReference type="STRING" id="42251.A0A2T6ZEK5"/>
<dbReference type="OrthoDB" id="5801062at2759"/>
<dbReference type="InterPro" id="IPR026777">
    <property type="entry name" value="PRM1"/>
</dbReference>
<dbReference type="GO" id="GO:0032220">
    <property type="term" value="P:plasma membrane fusion involved in cytogamy"/>
    <property type="evidence" value="ECO:0007669"/>
    <property type="project" value="TreeGrafter"/>
</dbReference>
<dbReference type="GO" id="GO:0043332">
    <property type="term" value="C:mating projection tip"/>
    <property type="evidence" value="ECO:0007669"/>
    <property type="project" value="UniProtKB-UniRule"/>
</dbReference>
<feature type="region of interest" description="Disordered" evidence="11">
    <location>
        <begin position="159"/>
        <end position="196"/>
    </location>
</feature>
<comment type="function">
    <text evidence="1 10">Involved in cell fusion during mating by stabilizing the plasma membrane fusion event.</text>
</comment>
<keyword evidence="6 10" id="KW-0184">Conjugation</keyword>